<dbReference type="EMBL" id="PDJD01000001">
    <property type="protein sequence ID" value="PFG21299.1"/>
    <property type="molecule type" value="Genomic_DNA"/>
</dbReference>
<dbReference type="AlphaFoldDB" id="A0A2A9D628"/>
<keyword evidence="4" id="KW-1185">Reference proteome</keyword>
<name>A0A2A9D628_9MICO</name>
<dbReference type="OrthoDB" id="4816500at2"/>
<evidence type="ECO:0000313" key="3">
    <source>
        <dbReference type="EMBL" id="PFG21299.1"/>
    </source>
</evidence>
<dbReference type="RefSeq" id="WP_098470152.1">
    <property type="nucleotide sequence ID" value="NZ_PDJD01000001.1"/>
</dbReference>
<feature type="transmembrane region" description="Helical" evidence="2">
    <location>
        <begin position="12"/>
        <end position="31"/>
    </location>
</feature>
<dbReference type="SUPFAM" id="SSF50998">
    <property type="entry name" value="Quinoprotein alcohol dehydrogenase-like"/>
    <property type="match status" value="1"/>
</dbReference>
<dbReference type="InterPro" id="IPR011047">
    <property type="entry name" value="Quinoprotein_ADH-like_sf"/>
</dbReference>
<comment type="caution">
    <text evidence="3">The sequence shown here is derived from an EMBL/GenBank/DDBJ whole genome shotgun (WGS) entry which is preliminary data.</text>
</comment>
<proteinExistence type="predicted"/>
<protein>
    <submittedName>
        <fullName evidence="3">Putative pyrroloquinoline-quinone binding quinoprotein</fullName>
    </submittedName>
</protein>
<evidence type="ECO:0000256" key="1">
    <source>
        <dbReference type="SAM" id="MobiDB-lite"/>
    </source>
</evidence>
<keyword evidence="2" id="KW-1133">Transmembrane helix</keyword>
<sequence>MSARIGSTSIPIWVAVGGGVVVLGAAAAVAVPRLMAEPEPTPTAEQSSAAQTTPTPTAEEPTTPAPEPDYSHGIVESWSLDASDLEEFVLEPGEVVFGFREGALWQSPRGSSPEVVIVDAFAGVPPTTDMPYEIAAGIDASTGTVLWDMTALSLSDCAFAPDGATVACAEVNFFAGPPGATEVFLLDAITGEREMVASLPEQAYPHLMWEGDDLVVATNVGDRSQVDRIAGDGSILWSTVTGDFPSNVSGVTSELGYAVVWHEDGTMNTVRLETGEEVLTEDVLFSYDVETSLGPVTVSTDARGGASPEVWRVALSDGEVLFEVDEVQGVLPRTLVAGDEEYLILETDTASTAVTLDGEVAATWQSAGTDVVVQDALFEVSEDRTRLSWRDPATGEVGWTREFAGEVVQMSGSGLYLWERDEHGAFVRLVALGPALEGEAVLGTEPAPSSSPTEEVSVQETVATIQRALEAGDLAPIEHLLAPSVTQQWTLEQLQAQLLDEGEVEITESEDTATYRITTGGGAYFVQAGFERVDGHWVLTTLGNNMG</sequence>
<keyword evidence="2" id="KW-0472">Membrane</keyword>
<evidence type="ECO:0000313" key="4">
    <source>
        <dbReference type="Proteomes" id="UP000224915"/>
    </source>
</evidence>
<reference evidence="3 4" key="1">
    <citation type="submission" date="2017-10" db="EMBL/GenBank/DDBJ databases">
        <title>Sequencing the genomes of 1000 actinobacteria strains.</title>
        <authorList>
            <person name="Klenk H.-P."/>
        </authorList>
    </citation>
    <scope>NUCLEOTIDE SEQUENCE [LARGE SCALE GENOMIC DNA]</scope>
    <source>
        <strain evidence="3 4">DSM 21801</strain>
    </source>
</reference>
<organism evidence="3 4">
    <name type="scientific">Serinibacter salmoneus</name>
    <dbReference type="NCBI Taxonomy" id="556530"/>
    <lineage>
        <taxon>Bacteria</taxon>
        <taxon>Bacillati</taxon>
        <taxon>Actinomycetota</taxon>
        <taxon>Actinomycetes</taxon>
        <taxon>Micrococcales</taxon>
        <taxon>Beutenbergiaceae</taxon>
        <taxon>Serinibacter</taxon>
    </lineage>
</organism>
<evidence type="ECO:0000256" key="2">
    <source>
        <dbReference type="SAM" id="Phobius"/>
    </source>
</evidence>
<keyword evidence="2" id="KW-0812">Transmembrane</keyword>
<dbReference type="Proteomes" id="UP000224915">
    <property type="component" value="Unassembled WGS sequence"/>
</dbReference>
<gene>
    <name evidence="3" type="ORF">ATL40_2926</name>
</gene>
<feature type="region of interest" description="Disordered" evidence="1">
    <location>
        <begin position="37"/>
        <end position="73"/>
    </location>
</feature>
<feature type="compositionally biased region" description="Low complexity" evidence="1">
    <location>
        <begin position="52"/>
        <end position="62"/>
    </location>
</feature>
<accession>A0A2A9D628</accession>